<dbReference type="EMBL" id="QJUE01000002">
    <property type="protein sequence ID" value="PYE02995.1"/>
    <property type="molecule type" value="Genomic_DNA"/>
</dbReference>
<feature type="compositionally biased region" description="Basic and acidic residues" evidence="1">
    <location>
        <begin position="101"/>
        <end position="111"/>
    </location>
</feature>
<organism evidence="2 3">
    <name type="scientific">Prochlorococcus marinus XMU1408</name>
    <dbReference type="NCBI Taxonomy" id="2213228"/>
    <lineage>
        <taxon>Bacteria</taxon>
        <taxon>Bacillati</taxon>
        <taxon>Cyanobacteriota</taxon>
        <taxon>Cyanophyceae</taxon>
        <taxon>Synechococcales</taxon>
        <taxon>Prochlorococcaceae</taxon>
        <taxon>Prochlorococcus</taxon>
    </lineage>
</organism>
<sequence length="111" mass="12824">MSETKTLNILLAPEGQLQGNGQLRESFHERRDRKGENYPMWFLNSSLVSKFNITKQQGYEAVVAEDSKTIAWLKLRFGGERLTKTLDIEELWQHASQPPDPPERIDITPQK</sequence>
<feature type="region of interest" description="Disordered" evidence="1">
    <location>
        <begin position="92"/>
        <end position="111"/>
    </location>
</feature>
<evidence type="ECO:0000256" key="1">
    <source>
        <dbReference type="SAM" id="MobiDB-lite"/>
    </source>
</evidence>
<evidence type="ECO:0000313" key="3">
    <source>
        <dbReference type="Proteomes" id="UP000247807"/>
    </source>
</evidence>
<evidence type="ECO:0000313" key="2">
    <source>
        <dbReference type="EMBL" id="PYE02995.1"/>
    </source>
</evidence>
<protein>
    <submittedName>
        <fullName evidence="2">Uncharacterized protein</fullName>
    </submittedName>
</protein>
<proteinExistence type="predicted"/>
<comment type="caution">
    <text evidence="2">The sequence shown here is derived from an EMBL/GenBank/DDBJ whole genome shotgun (WGS) entry which is preliminary data.</text>
</comment>
<dbReference type="Proteomes" id="UP000247807">
    <property type="component" value="Unassembled WGS sequence"/>
</dbReference>
<reference evidence="2 3" key="1">
    <citation type="journal article" date="2018" name="Appl. Environ. Microbiol.">
        <title>Genome rearrangement shapes Prochlorococcus ecological adaptation.</title>
        <authorList>
            <person name="Yan W."/>
            <person name="Wei S."/>
            <person name="Wang Q."/>
            <person name="Xiao X."/>
            <person name="Zeng Q."/>
            <person name="Jiao N."/>
            <person name="Zhang R."/>
        </authorList>
    </citation>
    <scope>NUCLEOTIDE SEQUENCE [LARGE SCALE GENOMIC DNA]</scope>
    <source>
        <strain evidence="2 3">XMU1408</strain>
    </source>
</reference>
<dbReference type="AlphaFoldDB" id="A0A318R2D2"/>
<accession>A0A318R2D2</accession>
<gene>
    <name evidence="2" type="ORF">DNJ73_04410</name>
</gene>
<dbReference type="RefSeq" id="WP_158466488.1">
    <property type="nucleotide sequence ID" value="NZ_QJUE01000002.1"/>
</dbReference>
<dbReference type="OrthoDB" id="540537at2"/>
<name>A0A318R2D2_PROMR</name>